<keyword evidence="7" id="KW-1185">Reference proteome</keyword>
<dbReference type="InterPro" id="IPR000595">
    <property type="entry name" value="cNMP-bd_dom"/>
</dbReference>
<reference evidence="6" key="2">
    <citation type="submission" date="2020-09" db="EMBL/GenBank/DDBJ databases">
        <authorList>
            <person name="Sun Q."/>
            <person name="Zhou Y."/>
        </authorList>
    </citation>
    <scope>NUCLEOTIDE SEQUENCE</scope>
    <source>
        <strain evidence="6">CGMCC 1.12921</strain>
    </source>
</reference>
<dbReference type="GO" id="GO:0005829">
    <property type="term" value="C:cytosol"/>
    <property type="evidence" value="ECO:0007669"/>
    <property type="project" value="TreeGrafter"/>
</dbReference>
<keyword evidence="2" id="KW-0238">DNA-binding</keyword>
<dbReference type="PROSITE" id="PS51063">
    <property type="entry name" value="HTH_CRP_2"/>
    <property type="match status" value="1"/>
</dbReference>
<dbReference type="Proteomes" id="UP000613582">
    <property type="component" value="Unassembled WGS sequence"/>
</dbReference>
<dbReference type="Pfam" id="PF00027">
    <property type="entry name" value="cNMP_binding"/>
    <property type="match status" value="1"/>
</dbReference>
<dbReference type="InterPro" id="IPR012318">
    <property type="entry name" value="HTH_CRP"/>
</dbReference>
<dbReference type="InterPro" id="IPR036390">
    <property type="entry name" value="WH_DNA-bd_sf"/>
</dbReference>
<keyword evidence="3" id="KW-0804">Transcription</keyword>
<dbReference type="PANTHER" id="PTHR24567">
    <property type="entry name" value="CRP FAMILY TRANSCRIPTIONAL REGULATORY PROTEIN"/>
    <property type="match status" value="1"/>
</dbReference>
<dbReference type="Pfam" id="PF13545">
    <property type="entry name" value="HTH_Crp_2"/>
    <property type="match status" value="1"/>
</dbReference>
<comment type="caution">
    <text evidence="6">The sequence shown here is derived from an EMBL/GenBank/DDBJ whole genome shotgun (WGS) entry which is preliminary data.</text>
</comment>
<reference evidence="6" key="1">
    <citation type="journal article" date="2014" name="Int. J. Syst. Evol. Microbiol.">
        <title>Complete genome sequence of Corynebacterium casei LMG S-19264T (=DSM 44701T), isolated from a smear-ripened cheese.</title>
        <authorList>
            <consortium name="US DOE Joint Genome Institute (JGI-PGF)"/>
            <person name="Walter F."/>
            <person name="Albersmeier A."/>
            <person name="Kalinowski J."/>
            <person name="Ruckert C."/>
        </authorList>
    </citation>
    <scope>NUCLEOTIDE SEQUENCE</scope>
    <source>
        <strain evidence="6">CGMCC 1.12921</strain>
    </source>
</reference>
<gene>
    <name evidence="6" type="ORF">GCM10011342_25250</name>
</gene>
<evidence type="ECO:0000259" key="5">
    <source>
        <dbReference type="PROSITE" id="PS51063"/>
    </source>
</evidence>
<evidence type="ECO:0000259" key="4">
    <source>
        <dbReference type="PROSITE" id="PS50042"/>
    </source>
</evidence>
<feature type="domain" description="Cyclic nucleotide-binding" evidence="4">
    <location>
        <begin position="32"/>
        <end position="103"/>
    </location>
</feature>
<protein>
    <submittedName>
        <fullName evidence="6">Crp/Fnr family transcriptional regulator</fullName>
    </submittedName>
</protein>
<dbReference type="PANTHER" id="PTHR24567:SF68">
    <property type="entry name" value="DNA-BINDING TRANSCRIPTIONAL DUAL REGULATOR CRP"/>
    <property type="match status" value="1"/>
</dbReference>
<dbReference type="GO" id="GO:0003700">
    <property type="term" value="F:DNA-binding transcription factor activity"/>
    <property type="evidence" value="ECO:0007669"/>
    <property type="project" value="TreeGrafter"/>
</dbReference>
<dbReference type="SUPFAM" id="SSF46785">
    <property type="entry name" value="Winged helix' DNA-binding domain"/>
    <property type="match status" value="1"/>
</dbReference>
<dbReference type="PROSITE" id="PS50042">
    <property type="entry name" value="CNMP_BINDING_3"/>
    <property type="match status" value="1"/>
</dbReference>
<evidence type="ECO:0000313" key="7">
    <source>
        <dbReference type="Proteomes" id="UP000613582"/>
    </source>
</evidence>
<dbReference type="InterPro" id="IPR036388">
    <property type="entry name" value="WH-like_DNA-bd_sf"/>
</dbReference>
<accession>A0A8J2Y5P5</accession>
<feature type="domain" description="HTH crp-type" evidence="5">
    <location>
        <begin position="144"/>
        <end position="218"/>
    </location>
</feature>
<dbReference type="InterPro" id="IPR018490">
    <property type="entry name" value="cNMP-bd_dom_sf"/>
</dbReference>
<dbReference type="Gene3D" id="2.60.120.10">
    <property type="entry name" value="Jelly Rolls"/>
    <property type="match status" value="1"/>
</dbReference>
<sequence length="247" mass="27528">MQPLFRRLSYYAKLADHDGESLSKLSVRDHSYAPGEDIIRRGEKTGQVFVIKHGWAVRYITLEDGRTQVLNFMLPGDIFDLQVFLDDTVDHSVAAVTKVTTTVVNADSILSLFAQGSSIAAALWWSTVQEEGILREQIVRNGRRTARERVAHLILELHRRARIVGAAGPDSLELPVSQILIADALGLSFVHVNRVLRSLEKEGLIKKNKGVLTILARSQLIEACGYSEEHLHLDGPPRRLSFMAVAE</sequence>
<dbReference type="InterPro" id="IPR050397">
    <property type="entry name" value="Env_Response_Regulators"/>
</dbReference>
<name>A0A8J2Y5P5_9PROT</name>
<dbReference type="AlphaFoldDB" id="A0A8J2Y5P5"/>
<proteinExistence type="predicted"/>
<evidence type="ECO:0000256" key="1">
    <source>
        <dbReference type="ARBA" id="ARBA00023015"/>
    </source>
</evidence>
<organism evidence="6 7">
    <name type="scientific">Aquisalinus flavus</name>
    <dbReference type="NCBI Taxonomy" id="1526572"/>
    <lineage>
        <taxon>Bacteria</taxon>
        <taxon>Pseudomonadati</taxon>
        <taxon>Pseudomonadota</taxon>
        <taxon>Alphaproteobacteria</taxon>
        <taxon>Parvularculales</taxon>
        <taxon>Parvularculaceae</taxon>
        <taxon>Aquisalinus</taxon>
    </lineage>
</organism>
<evidence type="ECO:0000313" key="6">
    <source>
        <dbReference type="EMBL" id="GGD15417.1"/>
    </source>
</evidence>
<dbReference type="CDD" id="cd00038">
    <property type="entry name" value="CAP_ED"/>
    <property type="match status" value="1"/>
</dbReference>
<dbReference type="SMART" id="SM00100">
    <property type="entry name" value="cNMP"/>
    <property type="match status" value="1"/>
</dbReference>
<evidence type="ECO:0000256" key="3">
    <source>
        <dbReference type="ARBA" id="ARBA00023163"/>
    </source>
</evidence>
<dbReference type="InterPro" id="IPR014710">
    <property type="entry name" value="RmlC-like_jellyroll"/>
</dbReference>
<dbReference type="SUPFAM" id="SSF51206">
    <property type="entry name" value="cAMP-binding domain-like"/>
    <property type="match status" value="1"/>
</dbReference>
<dbReference type="Gene3D" id="1.10.10.10">
    <property type="entry name" value="Winged helix-like DNA-binding domain superfamily/Winged helix DNA-binding domain"/>
    <property type="match status" value="1"/>
</dbReference>
<dbReference type="RefSeq" id="WP_188158072.1">
    <property type="nucleotide sequence ID" value="NZ_BMGH01000001.1"/>
</dbReference>
<dbReference type="GO" id="GO:0003677">
    <property type="term" value="F:DNA binding"/>
    <property type="evidence" value="ECO:0007669"/>
    <property type="project" value="UniProtKB-KW"/>
</dbReference>
<evidence type="ECO:0000256" key="2">
    <source>
        <dbReference type="ARBA" id="ARBA00023125"/>
    </source>
</evidence>
<keyword evidence="1" id="KW-0805">Transcription regulation</keyword>
<dbReference type="EMBL" id="BMGH01000001">
    <property type="protein sequence ID" value="GGD15417.1"/>
    <property type="molecule type" value="Genomic_DNA"/>
</dbReference>
<dbReference type="SMART" id="SM00419">
    <property type="entry name" value="HTH_CRP"/>
    <property type="match status" value="1"/>
</dbReference>